<name>A0A5C5WC58_9BACT</name>
<dbReference type="OrthoDB" id="9790002at2"/>
<dbReference type="Gene3D" id="2.170.120.20">
    <property type="entry name" value="Ribosomal protein L25, beta domain"/>
    <property type="match status" value="1"/>
</dbReference>
<evidence type="ECO:0000256" key="4">
    <source>
        <dbReference type="ARBA" id="ARBA00023274"/>
    </source>
</evidence>
<feature type="domain" description="Large ribosomal subunit protein bL25 beta" evidence="8">
    <location>
        <begin position="96"/>
        <end position="179"/>
    </location>
</feature>
<dbReference type="Proteomes" id="UP000318995">
    <property type="component" value="Unassembled WGS sequence"/>
</dbReference>
<dbReference type="InterPro" id="IPR020057">
    <property type="entry name" value="Ribosomal_bL25_b-dom"/>
</dbReference>
<dbReference type="HAMAP" id="MF_01334">
    <property type="entry name" value="Ribosomal_bL25_CTC"/>
    <property type="match status" value="1"/>
</dbReference>
<dbReference type="InterPro" id="IPR037121">
    <property type="entry name" value="Ribosomal_bL25_C"/>
</dbReference>
<dbReference type="InterPro" id="IPR001021">
    <property type="entry name" value="Ribosomal_bL25_long"/>
</dbReference>
<reference evidence="9 10" key="1">
    <citation type="submission" date="2019-02" db="EMBL/GenBank/DDBJ databases">
        <title>Deep-cultivation of Planctomycetes and their phenomic and genomic characterization uncovers novel biology.</title>
        <authorList>
            <person name="Wiegand S."/>
            <person name="Jogler M."/>
            <person name="Boedeker C."/>
            <person name="Pinto D."/>
            <person name="Vollmers J."/>
            <person name="Rivas-Marin E."/>
            <person name="Kohn T."/>
            <person name="Peeters S.H."/>
            <person name="Heuer A."/>
            <person name="Rast P."/>
            <person name="Oberbeckmann S."/>
            <person name="Bunk B."/>
            <person name="Jeske O."/>
            <person name="Meyerdierks A."/>
            <person name="Storesund J.E."/>
            <person name="Kallscheuer N."/>
            <person name="Luecker S."/>
            <person name="Lage O.M."/>
            <person name="Pohl T."/>
            <person name="Merkel B.J."/>
            <person name="Hornburger P."/>
            <person name="Mueller R.-W."/>
            <person name="Bruemmer F."/>
            <person name="Labrenz M."/>
            <person name="Spormann A.M."/>
            <person name="Op Den Camp H."/>
            <person name="Overmann J."/>
            <person name="Amann R."/>
            <person name="Jetten M.S.M."/>
            <person name="Mascher T."/>
            <person name="Medema M.H."/>
            <person name="Devos D.P."/>
            <person name="Kaster A.-K."/>
            <person name="Ovreas L."/>
            <person name="Rohde M."/>
            <person name="Galperin M.Y."/>
            <person name="Jogler C."/>
        </authorList>
    </citation>
    <scope>NUCLEOTIDE SEQUENCE [LARGE SCALE GENOMIC DNA]</scope>
    <source>
        <strain evidence="9 10">Pla111</strain>
    </source>
</reference>
<comment type="similarity">
    <text evidence="5">Belongs to the bacterial ribosomal protein bL25 family. CTC subfamily.</text>
</comment>
<dbReference type="SUPFAM" id="SSF50715">
    <property type="entry name" value="Ribosomal protein L25-like"/>
    <property type="match status" value="1"/>
</dbReference>
<evidence type="ECO:0000256" key="2">
    <source>
        <dbReference type="ARBA" id="ARBA00022884"/>
    </source>
</evidence>
<dbReference type="PANTHER" id="PTHR33284:SF1">
    <property type="entry name" value="RIBOSOMAL PROTEIN L25_GLN-TRNA SYNTHETASE, ANTI-CODON-BINDING DOMAIN-CONTAINING PROTEIN"/>
    <property type="match status" value="1"/>
</dbReference>
<dbReference type="InterPro" id="IPR029751">
    <property type="entry name" value="Ribosomal_L25_dom"/>
</dbReference>
<feature type="domain" description="Large ribosomal subunit protein bL25 L25" evidence="7">
    <location>
        <begin position="5"/>
        <end position="88"/>
    </location>
</feature>
<evidence type="ECO:0000313" key="10">
    <source>
        <dbReference type="Proteomes" id="UP000318995"/>
    </source>
</evidence>
<dbReference type="EMBL" id="SJPH01000002">
    <property type="protein sequence ID" value="TWT47669.1"/>
    <property type="molecule type" value="Genomic_DNA"/>
</dbReference>
<dbReference type="InterPro" id="IPR020930">
    <property type="entry name" value="Ribosomal_uL5_bac-type"/>
</dbReference>
<accession>A0A5C5WC58</accession>
<evidence type="ECO:0000256" key="3">
    <source>
        <dbReference type="ARBA" id="ARBA00022980"/>
    </source>
</evidence>
<evidence type="ECO:0000259" key="8">
    <source>
        <dbReference type="Pfam" id="PF14693"/>
    </source>
</evidence>
<dbReference type="NCBIfam" id="TIGR00731">
    <property type="entry name" value="bL25_bact_ctc"/>
    <property type="match status" value="1"/>
</dbReference>
<evidence type="ECO:0000313" key="9">
    <source>
        <dbReference type="EMBL" id="TWT47669.1"/>
    </source>
</evidence>
<dbReference type="GO" id="GO:0022625">
    <property type="term" value="C:cytosolic large ribosomal subunit"/>
    <property type="evidence" value="ECO:0007669"/>
    <property type="project" value="TreeGrafter"/>
</dbReference>
<comment type="function">
    <text evidence="5">This is one of the proteins that binds to the 5S RNA in the ribosome where it forms part of the central protuberance.</text>
</comment>
<dbReference type="PANTHER" id="PTHR33284">
    <property type="entry name" value="RIBOSOMAL PROTEIN L25/GLN-TRNA SYNTHETASE, ANTI-CODON-BINDING DOMAIN-CONTAINING PROTEIN"/>
    <property type="match status" value="1"/>
</dbReference>
<keyword evidence="3 5" id="KW-0689">Ribosomal protein</keyword>
<feature type="region of interest" description="Disordered" evidence="6">
    <location>
        <begin position="184"/>
        <end position="205"/>
    </location>
</feature>
<comment type="caution">
    <text evidence="9">The sequence shown here is derived from an EMBL/GenBank/DDBJ whole genome shotgun (WGS) entry which is preliminary data.</text>
</comment>
<evidence type="ECO:0000256" key="1">
    <source>
        <dbReference type="ARBA" id="ARBA00022730"/>
    </source>
</evidence>
<dbReference type="AlphaFoldDB" id="A0A5C5WC58"/>
<dbReference type="InterPro" id="IPR011035">
    <property type="entry name" value="Ribosomal_bL25/Gln-tRNA_synth"/>
</dbReference>
<dbReference type="InterPro" id="IPR020056">
    <property type="entry name" value="Rbsml_bL25/Gln-tRNA_synth_N"/>
</dbReference>
<evidence type="ECO:0000256" key="6">
    <source>
        <dbReference type="SAM" id="MobiDB-lite"/>
    </source>
</evidence>
<dbReference type="Pfam" id="PF14693">
    <property type="entry name" value="Ribosomal_TL5_C"/>
    <property type="match status" value="1"/>
</dbReference>
<dbReference type="GO" id="GO:0008097">
    <property type="term" value="F:5S rRNA binding"/>
    <property type="evidence" value="ECO:0007669"/>
    <property type="project" value="InterPro"/>
</dbReference>
<dbReference type="Gene3D" id="2.40.240.10">
    <property type="entry name" value="Ribosomal Protein L25, Chain P"/>
    <property type="match status" value="1"/>
</dbReference>
<dbReference type="GO" id="GO:0006412">
    <property type="term" value="P:translation"/>
    <property type="evidence" value="ECO:0007669"/>
    <property type="project" value="UniProtKB-UniRule"/>
</dbReference>
<gene>
    <name evidence="5 9" type="primary">rplY</name>
    <name evidence="5" type="synonym">ctc</name>
    <name evidence="9" type="ORF">Pla111_12880</name>
</gene>
<sequence>MSETLTVSARDKVGTRNNHKLRVSGHVPAVLYGHNEASVHLSVPLKQLEKALSQKAKVVSLDGAETGQAVVQALQWDTFHRDLLHLDLLRVRAGEKVTVTIPIEIKGEAPGSAEGGMIEKVMMQVEIEAAPASIPEVLHVDISKLALGDAVHASEIIDLPAGATLLTDPTAVLVHCVPPAGAPALGDSVGDADEPEVIDKASAGE</sequence>
<dbReference type="GO" id="GO:0003735">
    <property type="term" value="F:structural constituent of ribosome"/>
    <property type="evidence" value="ECO:0007669"/>
    <property type="project" value="InterPro"/>
</dbReference>
<comment type="subunit">
    <text evidence="5">Part of the 50S ribosomal subunit; part of the 5S rRNA/L5/L18/L25 subcomplex. Contacts the 5S rRNA. Binds to the 5S rRNA independently of L5 and L18.</text>
</comment>
<dbReference type="Pfam" id="PF01386">
    <property type="entry name" value="Ribosomal_L25p"/>
    <property type="match status" value="1"/>
</dbReference>
<organism evidence="9 10">
    <name type="scientific">Botrimarina hoheduenensis</name>
    <dbReference type="NCBI Taxonomy" id="2528000"/>
    <lineage>
        <taxon>Bacteria</taxon>
        <taxon>Pseudomonadati</taxon>
        <taxon>Planctomycetota</taxon>
        <taxon>Planctomycetia</taxon>
        <taxon>Pirellulales</taxon>
        <taxon>Lacipirellulaceae</taxon>
        <taxon>Botrimarina</taxon>
    </lineage>
</organism>
<keyword evidence="2 5" id="KW-0694">RNA-binding</keyword>
<proteinExistence type="inferred from homology"/>
<evidence type="ECO:0000259" key="7">
    <source>
        <dbReference type="Pfam" id="PF01386"/>
    </source>
</evidence>
<keyword evidence="1 5" id="KW-0699">rRNA-binding</keyword>
<protein>
    <recommendedName>
        <fullName evidence="5">Large ribosomal subunit protein bL25</fullName>
    </recommendedName>
    <alternativeName>
        <fullName evidence="5">General stress protein CTC</fullName>
    </alternativeName>
</protein>
<dbReference type="RefSeq" id="WP_146572439.1">
    <property type="nucleotide sequence ID" value="NZ_SJPH01000002.1"/>
</dbReference>
<keyword evidence="10" id="KW-1185">Reference proteome</keyword>
<dbReference type="CDD" id="cd00495">
    <property type="entry name" value="Ribosomal_L25_TL5_CTC"/>
    <property type="match status" value="1"/>
</dbReference>
<keyword evidence="4 5" id="KW-0687">Ribonucleoprotein</keyword>
<evidence type="ECO:0000256" key="5">
    <source>
        <dbReference type="HAMAP-Rule" id="MF_01334"/>
    </source>
</evidence>